<feature type="compositionally biased region" description="Pro residues" evidence="1">
    <location>
        <begin position="60"/>
        <end position="79"/>
    </location>
</feature>
<name>A0A5J9WU63_9POAL</name>
<sequence length="136" mass="14471">MEAHYPKYALYSLLILGSSTSRSPPPWPLPAALDAKGFLPPPAVEAEDRRRASSLSSSSPPQPSSSPPPPSLPPPPPSSSSPSASLSQPPPPSPSCEGRYVYMLDVPELFNMPKDCVEGSPLFDDIWSWCAITVNG</sequence>
<dbReference type="Proteomes" id="UP000324897">
    <property type="component" value="Chromosome 6"/>
</dbReference>
<proteinExistence type="predicted"/>
<evidence type="ECO:0000313" key="3">
    <source>
        <dbReference type="Proteomes" id="UP000324897"/>
    </source>
</evidence>
<keyword evidence="3" id="KW-1185">Reference proteome</keyword>
<comment type="caution">
    <text evidence="2">The sequence shown here is derived from an EMBL/GenBank/DDBJ whole genome shotgun (WGS) entry which is preliminary data.</text>
</comment>
<reference evidence="2 3" key="1">
    <citation type="journal article" date="2019" name="Sci. Rep.">
        <title>A high-quality genome of Eragrostis curvula grass provides insights into Poaceae evolution and supports new strategies to enhance forage quality.</title>
        <authorList>
            <person name="Carballo J."/>
            <person name="Santos B.A.C.M."/>
            <person name="Zappacosta D."/>
            <person name="Garbus I."/>
            <person name="Selva J.P."/>
            <person name="Gallo C.A."/>
            <person name="Diaz A."/>
            <person name="Albertini E."/>
            <person name="Caccamo M."/>
            <person name="Echenique V."/>
        </authorList>
    </citation>
    <scope>NUCLEOTIDE SEQUENCE [LARGE SCALE GENOMIC DNA]</scope>
    <source>
        <strain evidence="3">cv. Victoria</strain>
        <tissue evidence="2">Leaf</tissue>
    </source>
</reference>
<evidence type="ECO:0000256" key="1">
    <source>
        <dbReference type="SAM" id="MobiDB-lite"/>
    </source>
</evidence>
<dbReference type="EMBL" id="RWGY01000002">
    <property type="protein sequence ID" value="TVU51427.1"/>
    <property type="molecule type" value="Genomic_DNA"/>
</dbReference>
<protein>
    <submittedName>
        <fullName evidence="2">Uncharacterized protein</fullName>
    </submittedName>
</protein>
<feature type="non-terminal residue" evidence="2">
    <location>
        <position position="1"/>
    </location>
</feature>
<accession>A0A5J9WU63</accession>
<gene>
    <name evidence="2" type="ORF">EJB05_02858</name>
</gene>
<organism evidence="2 3">
    <name type="scientific">Eragrostis curvula</name>
    <name type="common">weeping love grass</name>
    <dbReference type="NCBI Taxonomy" id="38414"/>
    <lineage>
        <taxon>Eukaryota</taxon>
        <taxon>Viridiplantae</taxon>
        <taxon>Streptophyta</taxon>
        <taxon>Embryophyta</taxon>
        <taxon>Tracheophyta</taxon>
        <taxon>Spermatophyta</taxon>
        <taxon>Magnoliopsida</taxon>
        <taxon>Liliopsida</taxon>
        <taxon>Poales</taxon>
        <taxon>Poaceae</taxon>
        <taxon>PACMAD clade</taxon>
        <taxon>Chloridoideae</taxon>
        <taxon>Eragrostideae</taxon>
        <taxon>Eragrostidinae</taxon>
        <taxon>Eragrostis</taxon>
    </lineage>
</organism>
<feature type="region of interest" description="Disordered" evidence="1">
    <location>
        <begin position="21"/>
        <end position="98"/>
    </location>
</feature>
<dbReference type="AlphaFoldDB" id="A0A5J9WU63"/>
<dbReference type="Gramene" id="TVU51427">
    <property type="protein sequence ID" value="TVU51427"/>
    <property type="gene ID" value="EJB05_02858"/>
</dbReference>
<evidence type="ECO:0000313" key="2">
    <source>
        <dbReference type="EMBL" id="TVU51427.1"/>
    </source>
</evidence>